<feature type="coiled-coil region" evidence="1">
    <location>
        <begin position="7"/>
        <end position="62"/>
    </location>
</feature>
<keyword evidence="4" id="KW-1185">Reference proteome</keyword>
<sequence>MSALTDLLSLRNRVEQLEADLDRSKIDFNYSVDLVQEYKDQRDELRDRYTALKLENKCLTRKLNEPNAQFASPPIAPQPGEVDTLRQRLAEKDQVIAAKDEKYQSLLDSIKPAFNNLKDAVKTLEALQIELAQGRPPPDGDANSKTSATQGATRTLSGHADSKTSVTKGATKAPSERPATRSKSPDPGQQPSIEGSDTYSGVVTTKRAELPRRPRAGQARLPFSHEDLAKKEALQAEEQEEIQRGAGRSQKPNRGGGFQPSQKAPRSSDFVAPPAAKPNVTDSHVPKQPHGASFVVKEDPPSSPIAKENVTVPDFRNWGASFVARKDRPSSPVPK</sequence>
<evidence type="ECO:0000256" key="1">
    <source>
        <dbReference type="SAM" id="Coils"/>
    </source>
</evidence>
<feature type="region of interest" description="Disordered" evidence="2">
    <location>
        <begin position="133"/>
        <end position="312"/>
    </location>
</feature>
<organism evidence="3 4">
    <name type="scientific">Cladonia borealis</name>
    <dbReference type="NCBI Taxonomy" id="184061"/>
    <lineage>
        <taxon>Eukaryota</taxon>
        <taxon>Fungi</taxon>
        <taxon>Dikarya</taxon>
        <taxon>Ascomycota</taxon>
        <taxon>Pezizomycotina</taxon>
        <taxon>Lecanoromycetes</taxon>
        <taxon>OSLEUM clade</taxon>
        <taxon>Lecanoromycetidae</taxon>
        <taxon>Lecanorales</taxon>
        <taxon>Lecanorineae</taxon>
        <taxon>Cladoniaceae</taxon>
        <taxon>Cladonia</taxon>
    </lineage>
</organism>
<evidence type="ECO:0000256" key="2">
    <source>
        <dbReference type="SAM" id="MobiDB-lite"/>
    </source>
</evidence>
<feature type="compositionally biased region" description="Polar residues" evidence="2">
    <location>
        <begin position="187"/>
        <end position="203"/>
    </location>
</feature>
<proteinExistence type="predicted"/>
<feature type="compositionally biased region" description="Basic and acidic residues" evidence="2">
    <location>
        <begin position="223"/>
        <end position="234"/>
    </location>
</feature>
<name>A0AA39R9F0_9LECA</name>
<reference evidence="3" key="1">
    <citation type="submission" date="2023-03" db="EMBL/GenBank/DDBJ databases">
        <title>Complete genome of Cladonia borealis.</title>
        <authorList>
            <person name="Park H."/>
        </authorList>
    </citation>
    <scope>NUCLEOTIDE SEQUENCE</scope>
    <source>
        <strain evidence="3">ANT050790</strain>
    </source>
</reference>
<keyword evidence="1" id="KW-0175">Coiled coil</keyword>
<evidence type="ECO:0000313" key="3">
    <source>
        <dbReference type="EMBL" id="KAK0516556.1"/>
    </source>
</evidence>
<dbReference type="EMBL" id="JAFEKC020000002">
    <property type="protein sequence ID" value="KAK0516556.1"/>
    <property type="molecule type" value="Genomic_DNA"/>
</dbReference>
<dbReference type="AlphaFoldDB" id="A0AA39R9F0"/>
<accession>A0AA39R9F0</accession>
<comment type="caution">
    <text evidence="3">The sequence shown here is derived from an EMBL/GenBank/DDBJ whole genome shotgun (WGS) entry which is preliminary data.</text>
</comment>
<dbReference type="Proteomes" id="UP001166286">
    <property type="component" value="Unassembled WGS sequence"/>
</dbReference>
<gene>
    <name evidence="3" type="ORF">JMJ35_001159</name>
</gene>
<feature type="compositionally biased region" description="Polar residues" evidence="2">
    <location>
        <begin position="143"/>
        <end position="156"/>
    </location>
</feature>
<evidence type="ECO:0000313" key="4">
    <source>
        <dbReference type="Proteomes" id="UP001166286"/>
    </source>
</evidence>
<protein>
    <submittedName>
        <fullName evidence="3">Uncharacterized protein</fullName>
    </submittedName>
</protein>
<dbReference type="Gene3D" id="1.10.287.1490">
    <property type="match status" value="1"/>
</dbReference>